<sequence length="78" mass="8947">MYKYTKLTQHLKHLIETGELKPHEKLPSLRDQTAFEAEFDDGIKRLSRVRGSGGDLFGAKERSFCCTFLPVFSSARQQ</sequence>
<name>A0AA42EHP5_GLAPU</name>
<protein>
    <submittedName>
        <fullName evidence="1">GntR family transcriptional regulator</fullName>
    </submittedName>
</protein>
<evidence type="ECO:0000313" key="1">
    <source>
        <dbReference type="EMBL" id="MDD2168413.1"/>
    </source>
</evidence>
<evidence type="ECO:0000313" key="2">
    <source>
        <dbReference type="Proteomes" id="UP001148834"/>
    </source>
</evidence>
<reference evidence="1" key="1">
    <citation type="submission" date="2022-09" db="EMBL/GenBank/DDBJ databases">
        <title>Molecular characterization of Glaesserella parasuis strains circulating in commercial swine farms using whole-genome sequencing.</title>
        <authorList>
            <person name="Mugabi R."/>
            <person name="Clavijo M."/>
            <person name="Li G."/>
        </authorList>
    </citation>
    <scope>NUCLEOTIDE SEQUENCE</scope>
    <source>
        <strain evidence="1">0435-53</strain>
    </source>
</reference>
<dbReference type="AlphaFoldDB" id="A0AA42EHP5"/>
<accession>A0AA42EHP5</accession>
<dbReference type="Proteomes" id="UP001148834">
    <property type="component" value="Unassembled WGS sequence"/>
</dbReference>
<organism evidence="1 2">
    <name type="scientific">Glaesserella parasuis</name>
    <name type="common">Haemophilus parasuis</name>
    <dbReference type="NCBI Taxonomy" id="738"/>
    <lineage>
        <taxon>Bacteria</taxon>
        <taxon>Pseudomonadati</taxon>
        <taxon>Pseudomonadota</taxon>
        <taxon>Gammaproteobacteria</taxon>
        <taxon>Pasteurellales</taxon>
        <taxon>Pasteurellaceae</taxon>
        <taxon>Glaesserella</taxon>
    </lineage>
</organism>
<dbReference type="EMBL" id="JAODIR010000037">
    <property type="protein sequence ID" value="MDD2168413.1"/>
    <property type="molecule type" value="Genomic_DNA"/>
</dbReference>
<comment type="caution">
    <text evidence="1">The sequence shown here is derived from an EMBL/GenBank/DDBJ whole genome shotgun (WGS) entry which is preliminary data.</text>
</comment>
<proteinExistence type="predicted"/>
<dbReference type="RefSeq" id="WP_200859965.1">
    <property type="nucleotide sequence ID" value="NZ_CP181440.1"/>
</dbReference>
<gene>
    <name evidence="1" type="ORF">N5925_07375</name>
</gene>